<name>A0A814M8U7_9BILA</name>
<dbReference type="OrthoDB" id="9987685at2759"/>
<protein>
    <recommendedName>
        <fullName evidence="3">DUF4419 domain-containing protein</fullName>
    </recommendedName>
</protein>
<sequence>MLKTIKINNLQPEKTSCQNDSPLPYDKIWLDKMNNGHDSKSENHYKIQYTLTNGPASSYSQNALLKAFLLAYNRHEDIILSPDDLWLLITINFSKYVNSKSEQLRHIFVDHQDKKKLVVIEPVGKCEEDWTDFFGNMQTEISKNVKSSEVIDNLINNFSTTTEIELILSYACIMDTFKSYFRYGRCIPGCGIRNVHFMGTLFDWKLLKQKTEQLMSYTIKNDEFYRYIEDLLPILNEFIKTYQEKVDIDFWNRIIDLKHGRLGSGSTDYITGWILKLFFGINEKNSNKIEFSDIHLDSIRVPVEVENHATGLKKICYVLGGFYGVDSTQDHIHKPVMSLAVIEDLTTVTNLYDKAKYE</sequence>
<dbReference type="AlphaFoldDB" id="A0A814M8U7"/>
<organism evidence="1 2">
    <name type="scientific">Rotaria sordida</name>
    <dbReference type="NCBI Taxonomy" id="392033"/>
    <lineage>
        <taxon>Eukaryota</taxon>
        <taxon>Metazoa</taxon>
        <taxon>Spiralia</taxon>
        <taxon>Gnathifera</taxon>
        <taxon>Rotifera</taxon>
        <taxon>Eurotatoria</taxon>
        <taxon>Bdelloidea</taxon>
        <taxon>Philodinida</taxon>
        <taxon>Philodinidae</taxon>
        <taxon>Rotaria</taxon>
    </lineage>
</organism>
<dbReference type="Pfam" id="PF14388">
    <property type="entry name" value="DUF4419"/>
    <property type="match status" value="1"/>
</dbReference>
<reference evidence="1" key="1">
    <citation type="submission" date="2021-02" db="EMBL/GenBank/DDBJ databases">
        <authorList>
            <person name="Nowell W R."/>
        </authorList>
    </citation>
    <scope>NUCLEOTIDE SEQUENCE</scope>
</reference>
<evidence type="ECO:0000313" key="2">
    <source>
        <dbReference type="Proteomes" id="UP000663882"/>
    </source>
</evidence>
<gene>
    <name evidence="1" type="ORF">RFH988_LOCUS17990</name>
</gene>
<comment type="caution">
    <text evidence="1">The sequence shown here is derived from an EMBL/GenBank/DDBJ whole genome shotgun (WGS) entry which is preliminary data.</text>
</comment>
<dbReference type="InterPro" id="IPR025533">
    <property type="entry name" value="DUF4419"/>
</dbReference>
<dbReference type="Proteomes" id="UP000663882">
    <property type="component" value="Unassembled WGS sequence"/>
</dbReference>
<proteinExistence type="predicted"/>
<dbReference type="PANTHER" id="PTHR31252:SF11">
    <property type="entry name" value="DUF4419 DOMAIN-CONTAINING PROTEIN"/>
    <property type="match status" value="1"/>
</dbReference>
<dbReference type="EMBL" id="CAJNOO010000990">
    <property type="protein sequence ID" value="CAF1075282.1"/>
    <property type="molecule type" value="Genomic_DNA"/>
</dbReference>
<evidence type="ECO:0008006" key="3">
    <source>
        <dbReference type="Google" id="ProtNLM"/>
    </source>
</evidence>
<dbReference type="PANTHER" id="PTHR31252">
    <property type="entry name" value="DUF4419 DOMAIN-CONTAINING PROTEIN"/>
    <property type="match status" value="1"/>
</dbReference>
<accession>A0A814M8U7</accession>
<evidence type="ECO:0000313" key="1">
    <source>
        <dbReference type="EMBL" id="CAF1075282.1"/>
    </source>
</evidence>